<dbReference type="Proteomes" id="UP000389128">
    <property type="component" value="Unassembled WGS sequence"/>
</dbReference>
<dbReference type="AlphaFoldDB" id="A0A6C2D6S1"/>
<evidence type="ECO:0000313" key="1">
    <source>
        <dbReference type="EMBL" id="TYC61332.1"/>
    </source>
</evidence>
<evidence type="ECO:0000313" key="2">
    <source>
        <dbReference type="Proteomes" id="UP000389128"/>
    </source>
</evidence>
<organism evidence="1 2">
    <name type="scientific">Zoogloea oleivorans</name>
    <dbReference type="NCBI Taxonomy" id="1552750"/>
    <lineage>
        <taxon>Bacteria</taxon>
        <taxon>Pseudomonadati</taxon>
        <taxon>Pseudomonadota</taxon>
        <taxon>Betaproteobacteria</taxon>
        <taxon>Rhodocyclales</taxon>
        <taxon>Zoogloeaceae</taxon>
        <taxon>Zoogloea</taxon>
    </lineage>
</organism>
<sequence>MADSLADQMAAAARRLLDLSGPAQLLDNSGAHHVPAAERVRAKQAEAEIAKLAQFLKTKNPAHLPAGFKVVPPATIESIARVQKNWK</sequence>
<dbReference type="RefSeq" id="WP_148577867.1">
    <property type="nucleotide sequence ID" value="NZ_SDKK01000003.1"/>
</dbReference>
<gene>
    <name evidence="1" type="ORF">ETQ85_04565</name>
</gene>
<name>A0A6C2D6S1_9RHOO</name>
<proteinExistence type="predicted"/>
<reference evidence="1 2" key="1">
    <citation type="submission" date="2019-01" db="EMBL/GenBank/DDBJ databases">
        <title>Zoogloea oleivorans genome sequencing and assembly.</title>
        <authorList>
            <person name="Tancsics A."/>
            <person name="Farkas M."/>
            <person name="Kriszt B."/>
            <person name="Maroti G."/>
            <person name="Horvath B."/>
        </authorList>
    </citation>
    <scope>NUCLEOTIDE SEQUENCE [LARGE SCALE GENOMIC DNA]</scope>
    <source>
        <strain evidence="1 2">Buc</strain>
    </source>
</reference>
<protein>
    <submittedName>
        <fullName evidence="1">Uncharacterized protein</fullName>
    </submittedName>
</protein>
<comment type="caution">
    <text evidence="1">The sequence shown here is derived from an EMBL/GenBank/DDBJ whole genome shotgun (WGS) entry which is preliminary data.</text>
</comment>
<keyword evidence="2" id="KW-1185">Reference proteome</keyword>
<dbReference type="EMBL" id="SDKK01000003">
    <property type="protein sequence ID" value="TYC61332.1"/>
    <property type="molecule type" value="Genomic_DNA"/>
</dbReference>
<accession>A0A6C2D6S1</accession>